<dbReference type="InterPro" id="IPR016032">
    <property type="entry name" value="Sig_transdc_resp-reg_C-effctor"/>
</dbReference>
<keyword evidence="2" id="KW-0902">Two-component regulatory system</keyword>
<evidence type="ECO:0000313" key="8">
    <source>
        <dbReference type="Proteomes" id="UP000694501"/>
    </source>
</evidence>
<dbReference type="SMART" id="SM01043">
    <property type="entry name" value="BTAD"/>
    <property type="match status" value="1"/>
</dbReference>
<feature type="region of interest" description="Disordered" evidence="4">
    <location>
        <begin position="262"/>
        <end position="289"/>
    </location>
</feature>
<name>A0A949N6S2_9ACTN</name>
<dbReference type="AlphaFoldDB" id="A0A949N6S2"/>
<dbReference type="SUPFAM" id="SSF48452">
    <property type="entry name" value="TPR-like"/>
    <property type="match status" value="2"/>
</dbReference>
<dbReference type="EMBL" id="JAELVF020000001">
    <property type="protein sequence ID" value="MBU7599362.1"/>
    <property type="molecule type" value="Genomic_DNA"/>
</dbReference>
<evidence type="ECO:0000256" key="3">
    <source>
        <dbReference type="ARBA" id="ARBA00023125"/>
    </source>
</evidence>
<accession>A0A949N6S2</accession>
<feature type="compositionally biased region" description="Pro residues" evidence="4">
    <location>
        <begin position="271"/>
        <end position="286"/>
    </location>
</feature>
<dbReference type="InterPro" id="IPR027417">
    <property type="entry name" value="P-loop_NTPase"/>
</dbReference>
<dbReference type="InterPro" id="IPR036388">
    <property type="entry name" value="WH-like_DNA-bd_sf"/>
</dbReference>
<dbReference type="PRINTS" id="PR00364">
    <property type="entry name" value="DISEASERSIST"/>
</dbReference>
<dbReference type="Gene3D" id="1.25.40.10">
    <property type="entry name" value="Tetratricopeptide repeat domain"/>
    <property type="match status" value="2"/>
</dbReference>
<dbReference type="SMART" id="SM00862">
    <property type="entry name" value="Trans_reg_C"/>
    <property type="match status" value="1"/>
</dbReference>
<comment type="caution">
    <text evidence="7">The sequence shown here is derived from an EMBL/GenBank/DDBJ whole genome shotgun (WGS) entry which is preliminary data.</text>
</comment>
<sequence length="1120" mass="119822">MTCAVDRGENGPVGYRYQILGTTRVHRDDGSAVPIGGARLRALLTALALTPGQDVRADALIAAVWADSDPPVDAQGALQALVGRLRRALDHAAIASTGGGYRLVAEPAQVDAGRFEQLADAGSRALLAGDAAGAVELLDEALGLWQGSPYADLPDAGGAAAVRAEAGRLEAARTRAEARVALGEAAATLADLAVLCAEHPLDEPLQALRLRALRDAGRPAEALATYEAVRTELAELLGADPGPELRALHAQLLTQAVPQTLPAADRDGAGAPPPVSPVGPVPPPGNLPTRLTSFVGREEELAAIRTELGAFRLVTLLGPGGAGKTRLSLEAADALAAQWPDGVWLAELAPVREAATVPETVLTALGGRDTASRATAAHGLRTVTDSAPPDPLAELAELCVGRRMLLLLDNCEHVVDAAAQLAETLLVQCPAVTVLATSREPLGVAGESVLVVDPLPQQTAERLLEERGAAGRTGFRAAQDPEAVAEICRRLDGLPLAIELAAARLRSLTPRQLADRLDDRFRLLNGGSRTALPRQQTLRAVVDWSWELLDTAEREVLRRLSVFSGGVALEQAEVVCRGAGVDTRDVAVVLGSLVDKSLLVPVVTPDGGMRYRLLETVAEYAAERLDEAAERIAVERRHLVCYRELARTARRLLRGPEQLRELDRLEREHDNIRAALHRAVDAGDEQEALSLTLSMGWFWQLRNHRGDARQWCAATAALGPDPFAAGRPAPDVATRCTDVPPPLDGELLYEARRQVRMLGLAVADQAELDDERQVRLVRAVIGSYRPDQPQVCHSVSSLWYYARLLAGDVEALRDDLDLTVAGCRRLGDDWELASALRLRSRLRGGGTPELRARAVADADESLELFGRLCDGWGIAEALSGRSEIREADGELTGAIEDLREGVRIAGGLGDLAQEQLFRARLGNLLVEDGRAAEGERLLRRTLAEGDRLGSDTLTLTRIYLATLLGRTGRTGECRGHLDALLAEFVGRREQQRLVHGMVDALYGWLELLDGRPEQARTRLLLAAERVRHPVGRLLASELAGVTLLHGSEAAAALDRPLDAARLLGAFDARHGAHTPRLSLLHQECRARAERAARSALPGAEYEEAYGGGAELSLSEAITLI</sequence>
<dbReference type="InterPro" id="IPR001867">
    <property type="entry name" value="OmpR/PhoB-type_DNA-bd"/>
</dbReference>
<proteinExistence type="inferred from homology"/>
<evidence type="ECO:0000313" key="7">
    <source>
        <dbReference type="EMBL" id="MBU7599362.1"/>
    </source>
</evidence>
<keyword evidence="3" id="KW-0238">DNA-binding</keyword>
<feature type="domain" description="Bacterial transcriptional activator" evidence="6">
    <location>
        <begin position="110"/>
        <end position="253"/>
    </location>
</feature>
<dbReference type="Proteomes" id="UP000694501">
    <property type="component" value="Unassembled WGS sequence"/>
</dbReference>
<protein>
    <submittedName>
        <fullName evidence="7">AfsR family transcriptional regulator</fullName>
    </submittedName>
</protein>
<keyword evidence="8" id="KW-1185">Reference proteome</keyword>
<evidence type="ECO:0000256" key="4">
    <source>
        <dbReference type="SAM" id="MobiDB-lite"/>
    </source>
</evidence>
<evidence type="ECO:0000256" key="1">
    <source>
        <dbReference type="ARBA" id="ARBA00005820"/>
    </source>
</evidence>
<dbReference type="PANTHER" id="PTHR47691:SF3">
    <property type="entry name" value="HTH-TYPE TRANSCRIPTIONAL REGULATOR RV0890C-RELATED"/>
    <property type="match status" value="1"/>
</dbReference>
<organism evidence="7 8">
    <name type="scientific">Streptomyces tardus</name>
    <dbReference type="NCBI Taxonomy" id="2780544"/>
    <lineage>
        <taxon>Bacteria</taxon>
        <taxon>Bacillati</taxon>
        <taxon>Actinomycetota</taxon>
        <taxon>Actinomycetes</taxon>
        <taxon>Kitasatosporales</taxon>
        <taxon>Streptomycetaceae</taxon>
        <taxon>Streptomyces</taxon>
    </lineage>
</organism>
<dbReference type="Pfam" id="PF03704">
    <property type="entry name" value="BTAD"/>
    <property type="match status" value="1"/>
</dbReference>
<gene>
    <name evidence="7" type="ORF">JGS22_017505</name>
</gene>
<dbReference type="SUPFAM" id="SSF52540">
    <property type="entry name" value="P-loop containing nucleoside triphosphate hydrolases"/>
    <property type="match status" value="1"/>
</dbReference>
<dbReference type="GO" id="GO:0000160">
    <property type="term" value="P:phosphorelay signal transduction system"/>
    <property type="evidence" value="ECO:0007669"/>
    <property type="project" value="UniProtKB-KW"/>
</dbReference>
<evidence type="ECO:0000256" key="2">
    <source>
        <dbReference type="ARBA" id="ARBA00023012"/>
    </source>
</evidence>
<dbReference type="GO" id="GO:0003677">
    <property type="term" value="F:DNA binding"/>
    <property type="evidence" value="ECO:0007669"/>
    <property type="project" value="UniProtKB-KW"/>
</dbReference>
<evidence type="ECO:0000259" key="6">
    <source>
        <dbReference type="SMART" id="SM01043"/>
    </source>
</evidence>
<dbReference type="InterPro" id="IPR058852">
    <property type="entry name" value="HTH_77"/>
</dbReference>
<dbReference type="Gene3D" id="3.40.50.300">
    <property type="entry name" value="P-loop containing nucleotide triphosphate hydrolases"/>
    <property type="match status" value="1"/>
</dbReference>
<dbReference type="Pfam" id="PF25872">
    <property type="entry name" value="HTH_77"/>
    <property type="match status" value="1"/>
</dbReference>
<dbReference type="Gene3D" id="1.10.10.10">
    <property type="entry name" value="Winged helix-like DNA-binding domain superfamily/Winged helix DNA-binding domain"/>
    <property type="match status" value="1"/>
</dbReference>
<dbReference type="GO" id="GO:0006355">
    <property type="term" value="P:regulation of DNA-templated transcription"/>
    <property type="evidence" value="ECO:0007669"/>
    <property type="project" value="InterPro"/>
</dbReference>
<dbReference type="InterPro" id="IPR005158">
    <property type="entry name" value="BTAD"/>
</dbReference>
<dbReference type="CDD" id="cd15831">
    <property type="entry name" value="BTAD"/>
    <property type="match status" value="1"/>
</dbReference>
<reference evidence="7" key="1">
    <citation type="submission" date="2021-06" db="EMBL/GenBank/DDBJ databases">
        <title>Sequencing of actinobacteria type strains.</title>
        <authorList>
            <person name="Nguyen G.-S."/>
            <person name="Wentzel A."/>
        </authorList>
    </citation>
    <scope>NUCLEOTIDE SEQUENCE</scope>
    <source>
        <strain evidence="7">P38-E01</strain>
    </source>
</reference>
<dbReference type="SUPFAM" id="SSF46894">
    <property type="entry name" value="C-terminal effector domain of the bipartite response regulators"/>
    <property type="match status" value="1"/>
</dbReference>
<feature type="domain" description="OmpR/PhoB-type" evidence="5">
    <location>
        <begin position="30"/>
        <end position="103"/>
    </location>
</feature>
<dbReference type="InterPro" id="IPR011990">
    <property type="entry name" value="TPR-like_helical_dom_sf"/>
</dbReference>
<evidence type="ECO:0000259" key="5">
    <source>
        <dbReference type="SMART" id="SM00862"/>
    </source>
</evidence>
<dbReference type="PANTHER" id="PTHR47691">
    <property type="entry name" value="REGULATOR-RELATED"/>
    <property type="match status" value="1"/>
</dbReference>
<comment type="similarity">
    <text evidence="1">Belongs to the AfsR/DnrI/RedD regulatory family.</text>
</comment>